<evidence type="ECO:0000313" key="3">
    <source>
        <dbReference type="Proteomes" id="UP000184267"/>
    </source>
</evidence>
<protein>
    <submittedName>
        <fullName evidence="2">Uncharacterized protein</fullName>
    </submittedName>
</protein>
<keyword evidence="1" id="KW-0472">Membrane</keyword>
<keyword evidence="1" id="KW-1133">Transmembrane helix</keyword>
<accession>A0A1M2VDD7</accession>
<proteinExistence type="predicted"/>
<comment type="caution">
    <text evidence="2">The sequence shown here is derived from an EMBL/GenBank/DDBJ whole genome shotgun (WGS) entry which is preliminary data.</text>
</comment>
<dbReference type="OrthoDB" id="2751465at2759"/>
<evidence type="ECO:0000256" key="1">
    <source>
        <dbReference type="SAM" id="Phobius"/>
    </source>
</evidence>
<dbReference type="EMBL" id="MNAD01001427">
    <property type="protein sequence ID" value="OJT05566.1"/>
    <property type="molecule type" value="Genomic_DNA"/>
</dbReference>
<gene>
    <name evidence="2" type="ORF">TRAPUB_3615</name>
</gene>
<dbReference type="AlphaFoldDB" id="A0A1M2VDD7"/>
<evidence type="ECO:0000313" key="2">
    <source>
        <dbReference type="EMBL" id="OJT05566.1"/>
    </source>
</evidence>
<feature type="transmembrane region" description="Helical" evidence="1">
    <location>
        <begin position="65"/>
        <end position="87"/>
    </location>
</feature>
<keyword evidence="3" id="KW-1185">Reference proteome</keyword>
<sequence length="157" mass="17138">MDPLDVGLIMKRILWPATKHARVASNGSKTKSVRRRVVESVIQSAAIYSVASISFGITSFLSPDIGFPICHSLFPPVIGLVFLLIVIRINRNASAGETSSDGLRFLQDVGSRQSHFEVRPMTMLAPAYESPRRSSFGSRCQEFVPMGIEEKGGSLKG</sequence>
<reference evidence="2 3" key="1">
    <citation type="submission" date="2016-10" db="EMBL/GenBank/DDBJ databases">
        <title>Genome sequence of the basidiomycete white-rot fungus Trametes pubescens.</title>
        <authorList>
            <person name="Makela M.R."/>
            <person name="Granchi Z."/>
            <person name="Peng M."/>
            <person name="De Vries R.P."/>
            <person name="Grigoriev I."/>
            <person name="Riley R."/>
            <person name="Hilden K."/>
        </authorList>
    </citation>
    <scope>NUCLEOTIDE SEQUENCE [LARGE SCALE GENOMIC DNA]</scope>
    <source>
        <strain evidence="2 3">FBCC735</strain>
    </source>
</reference>
<dbReference type="Proteomes" id="UP000184267">
    <property type="component" value="Unassembled WGS sequence"/>
</dbReference>
<keyword evidence="1" id="KW-0812">Transmembrane</keyword>
<feature type="transmembrane region" description="Helical" evidence="1">
    <location>
        <begin position="37"/>
        <end position="59"/>
    </location>
</feature>
<dbReference type="STRING" id="154538.A0A1M2VDD7"/>
<name>A0A1M2VDD7_TRAPU</name>
<organism evidence="2 3">
    <name type="scientific">Trametes pubescens</name>
    <name type="common">White-rot fungus</name>
    <dbReference type="NCBI Taxonomy" id="154538"/>
    <lineage>
        <taxon>Eukaryota</taxon>
        <taxon>Fungi</taxon>
        <taxon>Dikarya</taxon>
        <taxon>Basidiomycota</taxon>
        <taxon>Agaricomycotina</taxon>
        <taxon>Agaricomycetes</taxon>
        <taxon>Polyporales</taxon>
        <taxon>Polyporaceae</taxon>
        <taxon>Trametes</taxon>
    </lineage>
</organism>